<sequence length="597" mass="67006">MDQESLSSTRTESSTILSQTEHEPPVLLQHEDAIEQGDELKKTETYSSVLTDSKLRKPRKERRGLLAQFALIPEFNDARDYPDKLKNCIVLIIAIAAMIGPMGTSIVFPAIEDMKKDLNTTTMMTNVSVGIYLLSLGVFPIWWSSFSEMLGRRTVYVSSFTLYVGFAVGCALSPSIGSLTGFRVLTGACSASVQSVGAGTISDLFAPEKRGRGMGYFYLGSLASPLVSPIIGALLLTRWNWRSTQWFLVVLAAVMDLIIILSLPETLRKQDNKAMIAALLKQKRNVKEKKEGVDDDLVISRVQSRASMVRNEDAFIQDLESQPLPNEQQLQKTTEADLQRMATEIEEALEDETERTRSQKVKHTLYIYLIRPTKAVVFLTYPPVLLSISFSAITFGVLYIMNMTIEFEYARDPYNWKPLYIGFAYIPNSVTYIFASIYGGRWTDYLLRQYKAKNGYYEPEARISYNMLSAVIAYPPALMITGWCFYYHTHWVTPLIGTGIFGYATMMTIGPTATYLVDSLPGRGATGMALNNLVRQTFATAAVFLVDPMIDGMGTGPMLSMCCGIVLLWSVVLLVLKRKGSEWRDKYDLQSYYDKLE</sequence>
<feature type="transmembrane region" description="Helical" evidence="8">
    <location>
        <begin position="558"/>
        <end position="576"/>
    </location>
</feature>
<dbReference type="InterPro" id="IPR036259">
    <property type="entry name" value="MFS_trans_sf"/>
</dbReference>
<feature type="region of interest" description="Disordered" evidence="7">
    <location>
        <begin position="1"/>
        <end position="26"/>
    </location>
</feature>
<feature type="transmembrane region" description="Helical" evidence="8">
    <location>
        <begin position="375"/>
        <end position="400"/>
    </location>
</feature>
<feature type="compositionally biased region" description="Low complexity" evidence="7">
    <location>
        <begin position="1"/>
        <end position="18"/>
    </location>
</feature>
<evidence type="ECO:0000256" key="7">
    <source>
        <dbReference type="SAM" id="MobiDB-lite"/>
    </source>
</evidence>
<organism evidence="10">
    <name type="scientific">Cyberlindnera americana</name>
    <dbReference type="NCBI Taxonomy" id="36016"/>
    <lineage>
        <taxon>Eukaryota</taxon>
        <taxon>Fungi</taxon>
        <taxon>Dikarya</taxon>
        <taxon>Ascomycota</taxon>
        <taxon>Saccharomycotina</taxon>
        <taxon>Saccharomycetes</taxon>
        <taxon>Phaffomycetales</taxon>
        <taxon>Phaffomycetaceae</taxon>
        <taxon>Cyberlindnera</taxon>
    </lineage>
</organism>
<feature type="transmembrane region" description="Helical" evidence="8">
    <location>
        <begin position="123"/>
        <end position="143"/>
    </location>
</feature>
<keyword evidence="5 8" id="KW-0472">Membrane</keyword>
<dbReference type="Pfam" id="PF07690">
    <property type="entry name" value="MFS_1"/>
    <property type="match status" value="1"/>
</dbReference>
<dbReference type="SUPFAM" id="SSF103473">
    <property type="entry name" value="MFS general substrate transporter"/>
    <property type="match status" value="1"/>
</dbReference>
<feature type="transmembrane region" description="Helical" evidence="8">
    <location>
        <begin position="88"/>
        <end position="111"/>
    </location>
</feature>
<dbReference type="EMBL" id="MK890548">
    <property type="protein sequence ID" value="QFR37053.1"/>
    <property type="molecule type" value="Genomic_DNA"/>
</dbReference>
<evidence type="ECO:0000256" key="5">
    <source>
        <dbReference type="ARBA" id="ARBA00023136"/>
    </source>
</evidence>
<dbReference type="InterPro" id="IPR020846">
    <property type="entry name" value="MFS_dom"/>
</dbReference>
<dbReference type="FunFam" id="1.20.1720.10:FF:000009">
    <property type="entry name" value="MFS multidrug transporter"/>
    <property type="match status" value="1"/>
</dbReference>
<evidence type="ECO:0000256" key="6">
    <source>
        <dbReference type="ARBA" id="ARBA00038347"/>
    </source>
</evidence>
<name>A0A5P8N8S2_9ASCO</name>
<dbReference type="GO" id="GO:0010509">
    <property type="term" value="P:intracellular polyamine homeostasis"/>
    <property type="evidence" value="ECO:0007669"/>
    <property type="project" value="TreeGrafter"/>
</dbReference>
<evidence type="ECO:0000259" key="9">
    <source>
        <dbReference type="PROSITE" id="PS50850"/>
    </source>
</evidence>
<dbReference type="InterPro" id="IPR011701">
    <property type="entry name" value="MFS"/>
</dbReference>
<feature type="transmembrane region" description="Helical" evidence="8">
    <location>
        <begin position="500"/>
        <end position="517"/>
    </location>
</feature>
<feature type="domain" description="Major facilitator superfamily (MFS) profile" evidence="9">
    <location>
        <begin position="89"/>
        <end position="581"/>
    </location>
</feature>
<accession>A0A5P8N8S2</accession>
<dbReference type="GO" id="GO:0005886">
    <property type="term" value="C:plasma membrane"/>
    <property type="evidence" value="ECO:0007669"/>
    <property type="project" value="TreeGrafter"/>
</dbReference>
<feature type="transmembrane region" description="Helical" evidence="8">
    <location>
        <begin position="155"/>
        <end position="176"/>
    </location>
</feature>
<gene>
    <name evidence="10" type="ORF">g440</name>
</gene>
<evidence type="ECO:0000256" key="1">
    <source>
        <dbReference type="ARBA" id="ARBA00004141"/>
    </source>
</evidence>
<evidence type="ECO:0000256" key="4">
    <source>
        <dbReference type="ARBA" id="ARBA00022989"/>
    </source>
</evidence>
<dbReference type="PROSITE" id="PS50850">
    <property type="entry name" value="MFS"/>
    <property type="match status" value="1"/>
</dbReference>
<dbReference type="AlphaFoldDB" id="A0A5P8N8S2"/>
<dbReference type="PANTHER" id="PTHR23502:SF5">
    <property type="entry name" value="QUINIDINE RESISTANCE PROTEIN 3"/>
    <property type="match status" value="1"/>
</dbReference>
<dbReference type="GO" id="GO:0015203">
    <property type="term" value="F:polyamine transmembrane transporter activity"/>
    <property type="evidence" value="ECO:0007669"/>
    <property type="project" value="TreeGrafter"/>
</dbReference>
<protein>
    <submittedName>
        <fullName evidence="10">MFS transporter</fullName>
    </submittedName>
</protein>
<feature type="transmembrane region" description="Helical" evidence="8">
    <location>
        <begin position="463"/>
        <end position="488"/>
    </location>
</feature>
<keyword evidence="2" id="KW-0813">Transport</keyword>
<reference evidence="10" key="1">
    <citation type="journal article" date="2019" name="Front. Microbiol.">
        <title>An Overview of Genes From Cyberlindnera americana, a Symbiont Yeast Isolated From the Gut of the Bark Beetle Dendroctonus rhizophagus (Curculionidae: Scolytinae), Involved in the Detoxification Process Using Genome and Transcriptome Data.</title>
        <authorList>
            <person name="Soto-Robles L.V."/>
            <person name="Torres-Banda V."/>
            <person name="Rivera-Orduna F.N."/>
            <person name="Curiel-Quesada E."/>
            <person name="Hidalgo-Lara M.E."/>
            <person name="Zuniga G."/>
        </authorList>
    </citation>
    <scope>NUCLEOTIDE SEQUENCE</scope>
    <source>
        <strain evidence="10">ChDrAdgY46</strain>
    </source>
</reference>
<feature type="transmembrane region" description="Helical" evidence="8">
    <location>
        <begin position="420"/>
        <end position="442"/>
    </location>
</feature>
<keyword evidence="3 8" id="KW-0812">Transmembrane</keyword>
<comment type="similarity">
    <text evidence="6">Belongs to the major facilitator superfamily. CAR1 family.</text>
</comment>
<evidence type="ECO:0000313" key="10">
    <source>
        <dbReference type="EMBL" id="QFR37053.1"/>
    </source>
</evidence>
<comment type="subcellular location">
    <subcellularLocation>
        <location evidence="1">Membrane</location>
        <topology evidence="1">Multi-pass membrane protein</topology>
    </subcellularLocation>
</comment>
<evidence type="ECO:0000256" key="8">
    <source>
        <dbReference type="SAM" id="Phobius"/>
    </source>
</evidence>
<feature type="transmembrane region" description="Helical" evidence="8">
    <location>
        <begin position="245"/>
        <end position="263"/>
    </location>
</feature>
<dbReference type="Gene3D" id="1.20.1250.20">
    <property type="entry name" value="MFS general substrate transporter like domains"/>
    <property type="match status" value="1"/>
</dbReference>
<proteinExistence type="inferred from homology"/>
<evidence type="ECO:0000256" key="2">
    <source>
        <dbReference type="ARBA" id="ARBA00022448"/>
    </source>
</evidence>
<evidence type="ECO:0000256" key="3">
    <source>
        <dbReference type="ARBA" id="ARBA00022692"/>
    </source>
</evidence>
<dbReference type="Gene3D" id="1.20.1720.10">
    <property type="entry name" value="Multidrug resistance protein D"/>
    <property type="match status" value="1"/>
</dbReference>
<feature type="transmembrane region" description="Helical" evidence="8">
    <location>
        <begin position="217"/>
        <end position="239"/>
    </location>
</feature>
<keyword evidence="4 8" id="KW-1133">Transmembrane helix</keyword>
<dbReference type="CDD" id="cd17323">
    <property type="entry name" value="MFS_Tpo1_MDR_like"/>
    <property type="match status" value="1"/>
</dbReference>
<dbReference type="PANTHER" id="PTHR23502">
    <property type="entry name" value="MAJOR FACILITATOR SUPERFAMILY"/>
    <property type="match status" value="1"/>
</dbReference>